<dbReference type="EMBL" id="CAOF01000082">
    <property type="protein sequence ID" value="CCO46206.1"/>
    <property type="molecule type" value="Genomic_DNA"/>
</dbReference>
<dbReference type="RefSeq" id="WP_022611417.1">
    <property type="nucleotide sequence ID" value="NZ_LK391965.1"/>
</dbReference>
<gene>
    <name evidence="3" type="ORF">VIBNISOn1_1720005</name>
</gene>
<dbReference type="AlphaFoldDB" id="A0AAV2VP52"/>
<proteinExistence type="predicted"/>
<evidence type="ECO:0000259" key="2">
    <source>
        <dbReference type="Pfam" id="PF10988"/>
    </source>
</evidence>
<comment type="caution">
    <text evidence="3">The sequence shown here is derived from an EMBL/GenBank/DDBJ whole genome shotgun (WGS) entry which is preliminary data.</text>
</comment>
<feature type="chain" id="PRO_5043988149" description="Putative auto-transporter adhesin head GIN domain-containing protein" evidence="1">
    <location>
        <begin position="27"/>
        <end position="211"/>
    </location>
</feature>
<feature type="signal peptide" evidence="1">
    <location>
        <begin position="1"/>
        <end position="26"/>
    </location>
</feature>
<organism evidence="3 4">
    <name type="scientific">Vibrio nigripulchritudo SOn1</name>
    <dbReference type="NCBI Taxonomy" id="1238450"/>
    <lineage>
        <taxon>Bacteria</taxon>
        <taxon>Pseudomonadati</taxon>
        <taxon>Pseudomonadota</taxon>
        <taxon>Gammaproteobacteria</taxon>
        <taxon>Vibrionales</taxon>
        <taxon>Vibrionaceae</taxon>
        <taxon>Vibrio</taxon>
    </lineage>
</organism>
<dbReference type="Gene3D" id="2.160.20.120">
    <property type="match status" value="1"/>
</dbReference>
<reference evidence="3 4" key="1">
    <citation type="journal article" date="2013" name="ISME J.">
        <title>Comparative genomics of pathogenic lineages of Vibrio nigripulchritudo identifies virulence-associated traits.</title>
        <authorList>
            <person name="Goudenege D."/>
            <person name="Labreuche Y."/>
            <person name="Krin E."/>
            <person name="Ansquer D."/>
            <person name="Mangenot S."/>
            <person name="Calteau A."/>
            <person name="Medigue C."/>
            <person name="Mazel D."/>
            <person name="Polz M.F."/>
            <person name="Le Roux F."/>
        </authorList>
    </citation>
    <scope>NUCLEOTIDE SEQUENCE [LARGE SCALE GENOMIC DNA]</scope>
    <source>
        <strain evidence="3 4">SOn1</strain>
    </source>
</reference>
<feature type="domain" description="Putative auto-transporter adhesin head GIN" evidence="2">
    <location>
        <begin position="35"/>
        <end position="194"/>
    </location>
</feature>
<name>A0AAV2VP52_9VIBR</name>
<accession>A0AAV2VP52</accession>
<evidence type="ECO:0000313" key="4">
    <source>
        <dbReference type="Proteomes" id="UP000018211"/>
    </source>
</evidence>
<evidence type="ECO:0000256" key="1">
    <source>
        <dbReference type="SAM" id="SignalP"/>
    </source>
</evidence>
<dbReference type="Proteomes" id="UP000018211">
    <property type="component" value="Unassembled WGS sequence"/>
</dbReference>
<dbReference type="Pfam" id="PF10988">
    <property type="entry name" value="DUF2807"/>
    <property type="match status" value="1"/>
</dbReference>
<keyword evidence="1" id="KW-0732">Signal</keyword>
<protein>
    <recommendedName>
        <fullName evidence="2">Putative auto-transporter adhesin head GIN domain-containing protein</fullName>
    </recommendedName>
</protein>
<evidence type="ECO:0000313" key="3">
    <source>
        <dbReference type="EMBL" id="CCO46206.1"/>
    </source>
</evidence>
<sequence length="211" mass="22267">MKIRHWNYLAFALASSQLAFVSNAFAGGSVPDCVYTKLVVNAPSTVNLVAQGKSSGSVEGTDKELGYLRYKCSSGKLVIDTKNNVRIRKGYEFNLTNGSVNEVILNGDQQANITEVTASEFDLSVYGSATSQVSGNAEYLSVTADGDVDVDASELKAKKVKVRSNGSGQVKVHAAETLDAQANGSGRIEYSGVPKHLKASFNGSGSISSTQ</sequence>
<dbReference type="InterPro" id="IPR021255">
    <property type="entry name" value="DUF2807"/>
</dbReference>